<evidence type="ECO:0000313" key="1">
    <source>
        <dbReference type="EMBL" id="QLL29279.1"/>
    </source>
</evidence>
<sequence>MKIRIWCAAQPREAELSADQVVTQVVPLLQQCQDSAEIAVCPLEAPIAIAPQPQILDYSLTHWAPLAPDLWQQCQSLTALVSQWGIRTGTGGLYQLPLAQTAKGTLFGEIMGCLEGTWQLPIHASDRQRQTLYALGRRLLDHVQAPVGCYFLQFGWQGEVIFERLWPFPTVAALASIGVQTPDWLTAHYQCLRGIPLRDVRIPARDTVPRLE</sequence>
<proteinExistence type="predicted"/>
<keyword evidence="2" id="KW-1185">Reference proteome</keyword>
<protein>
    <submittedName>
        <fullName evidence="1">Uncharacterized protein</fullName>
    </submittedName>
</protein>
<dbReference type="AlphaFoldDB" id="A0A7D6EV26"/>
<evidence type="ECO:0000313" key="2">
    <source>
        <dbReference type="Proteomes" id="UP000261812"/>
    </source>
</evidence>
<dbReference type="Proteomes" id="UP000261812">
    <property type="component" value="Chromosome"/>
</dbReference>
<accession>A0A7D6EV26</accession>
<name>A0A7D6EV26_9CYAN</name>
<dbReference type="RefSeq" id="WP_181494601.1">
    <property type="nucleotide sequence ID" value="NZ_CP032152.1"/>
</dbReference>
<dbReference type="KEGG" id="tsq:D3A95_08430"/>
<dbReference type="EMBL" id="CP032152">
    <property type="protein sequence ID" value="QLL29279.1"/>
    <property type="molecule type" value="Genomic_DNA"/>
</dbReference>
<gene>
    <name evidence="1" type="ORF">D3A95_08430</name>
</gene>
<reference evidence="2" key="1">
    <citation type="submission" date="2018-09" db="EMBL/GenBank/DDBJ databases">
        <title>Complete genome sequence of thermophilic cyanobacteria strain Thermosynechococcus elongatus PKUAC-SCTE542.</title>
        <authorList>
            <person name="Liang Y."/>
            <person name="Tang J."/>
            <person name="Daroch M."/>
        </authorList>
    </citation>
    <scope>NUCLEOTIDE SEQUENCE [LARGE SCALE GENOMIC DNA]</scope>
    <source>
        <strain evidence="2">E542</strain>
    </source>
</reference>
<organism evidence="1 2">
    <name type="scientific">Thermosynechococcus sichuanensis E542</name>
    <dbReference type="NCBI Taxonomy" id="2016101"/>
    <lineage>
        <taxon>Bacteria</taxon>
        <taxon>Bacillati</taxon>
        <taxon>Cyanobacteriota</taxon>
        <taxon>Cyanophyceae</taxon>
        <taxon>Acaryochloridales</taxon>
        <taxon>Thermosynechococcaceae</taxon>
        <taxon>Thermosynechococcus</taxon>
        <taxon>Thermosynechococcus sichuanensis</taxon>
    </lineage>
</organism>